<keyword evidence="3" id="KW-0808">Transferase</keyword>
<dbReference type="SMART" id="SM00220">
    <property type="entry name" value="S_TKc"/>
    <property type="match status" value="1"/>
</dbReference>
<dbReference type="AlphaFoldDB" id="A0A453GLZ1"/>
<dbReference type="InterPro" id="IPR000719">
    <property type="entry name" value="Prot_kinase_dom"/>
</dbReference>
<keyword evidence="13" id="KW-0460">Magnesium</keyword>
<name>A0A453GLZ1_AEGTS</name>
<evidence type="ECO:0000256" key="8">
    <source>
        <dbReference type="ARBA" id="ARBA00023157"/>
    </source>
</evidence>
<dbReference type="InterPro" id="IPR001245">
    <property type="entry name" value="Ser-Thr/Tyr_kinase_cat_dom"/>
</dbReference>
<dbReference type="FunFam" id="3.30.200.20:FF:000195">
    <property type="entry name" value="G-type lectin S-receptor-like serine/threonine-protein kinase"/>
    <property type="match status" value="1"/>
</dbReference>
<dbReference type="Gene3D" id="1.10.510.10">
    <property type="entry name" value="Transferase(Phosphotransferase) domain 1"/>
    <property type="match status" value="1"/>
</dbReference>
<feature type="binding site" evidence="14">
    <location>
        <position position="130"/>
    </location>
    <ligand>
        <name>ATP</name>
        <dbReference type="ChEBI" id="CHEBI:30616"/>
    </ligand>
</feature>
<evidence type="ECO:0000256" key="4">
    <source>
        <dbReference type="ARBA" id="ARBA00022729"/>
    </source>
</evidence>
<dbReference type="PANTHER" id="PTHR27002">
    <property type="entry name" value="RECEPTOR-LIKE SERINE/THREONINE-PROTEIN KINASE SD1-8"/>
    <property type="match status" value="1"/>
</dbReference>
<protein>
    <recommendedName>
        <fullName evidence="1">non-specific serine/threonine protein kinase</fullName>
        <ecNumber evidence="1">2.7.11.1</ecNumber>
    </recommendedName>
</protein>
<keyword evidence="5 14" id="KW-0547">Nucleotide-binding</keyword>
<dbReference type="SUPFAM" id="SSF56112">
    <property type="entry name" value="Protein kinase-like (PK-like)"/>
    <property type="match status" value="1"/>
</dbReference>
<comment type="catalytic activity">
    <reaction evidence="10">
        <text>L-threonyl-[protein] + ATP = O-phospho-L-threonyl-[protein] + ADP + H(+)</text>
        <dbReference type="Rhea" id="RHEA:46608"/>
        <dbReference type="Rhea" id="RHEA-COMP:11060"/>
        <dbReference type="Rhea" id="RHEA-COMP:11605"/>
        <dbReference type="ChEBI" id="CHEBI:15378"/>
        <dbReference type="ChEBI" id="CHEBI:30013"/>
        <dbReference type="ChEBI" id="CHEBI:30616"/>
        <dbReference type="ChEBI" id="CHEBI:61977"/>
        <dbReference type="ChEBI" id="CHEBI:456216"/>
        <dbReference type="EC" id="2.7.11.1"/>
    </reaction>
</comment>
<dbReference type="GO" id="GO:0046872">
    <property type="term" value="F:metal ion binding"/>
    <property type="evidence" value="ECO:0007669"/>
    <property type="project" value="UniProtKB-KW"/>
</dbReference>
<keyword evidence="16" id="KW-1133">Transmembrane helix</keyword>
<evidence type="ECO:0000259" key="17">
    <source>
        <dbReference type="PROSITE" id="PS50011"/>
    </source>
</evidence>
<keyword evidence="2 15" id="KW-0723">Serine/threonine-protein kinase</keyword>
<dbReference type="Gramene" id="AET3Gv21109200.13">
    <property type="protein sequence ID" value="AET3Gv21109200.13"/>
    <property type="gene ID" value="AET3Gv21109200"/>
</dbReference>
<keyword evidence="8" id="KW-1015">Disulfide bond</keyword>
<evidence type="ECO:0000256" key="6">
    <source>
        <dbReference type="ARBA" id="ARBA00022777"/>
    </source>
</evidence>
<feature type="domain" description="Protein kinase" evidence="17">
    <location>
        <begin position="102"/>
        <end position="360"/>
    </location>
</feature>
<dbReference type="EnsemblPlants" id="AET3Gv21109200.13">
    <property type="protein sequence ID" value="AET3Gv21109200.13"/>
    <property type="gene ID" value="AET3Gv21109200"/>
</dbReference>
<evidence type="ECO:0000256" key="3">
    <source>
        <dbReference type="ARBA" id="ARBA00022679"/>
    </source>
</evidence>
<comment type="similarity">
    <text evidence="15">Belongs to the protein kinase superfamily.</text>
</comment>
<keyword evidence="16" id="KW-0472">Membrane</keyword>
<dbReference type="PROSITE" id="PS00107">
    <property type="entry name" value="PROTEIN_KINASE_ATP"/>
    <property type="match status" value="1"/>
</dbReference>
<comment type="catalytic activity">
    <reaction evidence="11">
        <text>L-seryl-[protein] + ATP = O-phospho-L-seryl-[protein] + ADP + H(+)</text>
        <dbReference type="Rhea" id="RHEA:17989"/>
        <dbReference type="Rhea" id="RHEA-COMP:9863"/>
        <dbReference type="Rhea" id="RHEA-COMP:11604"/>
        <dbReference type="ChEBI" id="CHEBI:15378"/>
        <dbReference type="ChEBI" id="CHEBI:29999"/>
        <dbReference type="ChEBI" id="CHEBI:30616"/>
        <dbReference type="ChEBI" id="CHEBI:83421"/>
        <dbReference type="ChEBI" id="CHEBI:456216"/>
        <dbReference type="EC" id="2.7.11.1"/>
    </reaction>
</comment>
<feature type="active site" description="Proton acceptor" evidence="12">
    <location>
        <position position="227"/>
    </location>
</feature>
<feature type="transmembrane region" description="Helical" evidence="16">
    <location>
        <begin position="29"/>
        <end position="53"/>
    </location>
</feature>
<reference evidence="18" key="5">
    <citation type="journal article" date="2021" name="G3 (Bethesda)">
        <title>Aegilops tauschii genome assembly Aet v5.0 features greater sequence contiguity and improved annotation.</title>
        <authorList>
            <person name="Wang L."/>
            <person name="Zhu T."/>
            <person name="Rodriguez J.C."/>
            <person name="Deal K.R."/>
            <person name="Dubcovsky J."/>
            <person name="McGuire P.E."/>
            <person name="Lux T."/>
            <person name="Spannagl M."/>
            <person name="Mayer K.F.X."/>
            <person name="Baldrich P."/>
            <person name="Meyers B.C."/>
            <person name="Huo N."/>
            <person name="Gu Y.Q."/>
            <person name="Zhou H."/>
            <person name="Devos K.M."/>
            <person name="Bennetzen J.L."/>
            <person name="Unver T."/>
            <person name="Budak H."/>
            <person name="Gulick P.J."/>
            <person name="Galiba G."/>
            <person name="Kalapos B."/>
            <person name="Nelson D.R."/>
            <person name="Li P."/>
            <person name="You F.M."/>
            <person name="Luo M.C."/>
            <person name="Dvorak J."/>
        </authorList>
    </citation>
    <scope>NUCLEOTIDE SEQUENCE [LARGE SCALE GENOMIC DNA]</scope>
    <source>
        <strain evidence="18">cv. AL8/78</strain>
    </source>
</reference>
<organism evidence="18 19">
    <name type="scientific">Aegilops tauschii subsp. strangulata</name>
    <name type="common">Goatgrass</name>
    <dbReference type="NCBI Taxonomy" id="200361"/>
    <lineage>
        <taxon>Eukaryota</taxon>
        <taxon>Viridiplantae</taxon>
        <taxon>Streptophyta</taxon>
        <taxon>Embryophyta</taxon>
        <taxon>Tracheophyta</taxon>
        <taxon>Spermatophyta</taxon>
        <taxon>Magnoliopsida</taxon>
        <taxon>Liliopsida</taxon>
        <taxon>Poales</taxon>
        <taxon>Poaceae</taxon>
        <taxon>BOP clade</taxon>
        <taxon>Pooideae</taxon>
        <taxon>Triticodae</taxon>
        <taxon>Triticeae</taxon>
        <taxon>Triticinae</taxon>
        <taxon>Aegilops</taxon>
    </lineage>
</organism>
<reference evidence="18" key="4">
    <citation type="submission" date="2019-03" db="UniProtKB">
        <authorList>
            <consortium name="EnsemblPlants"/>
        </authorList>
    </citation>
    <scope>IDENTIFICATION</scope>
</reference>
<evidence type="ECO:0000256" key="2">
    <source>
        <dbReference type="ARBA" id="ARBA00022527"/>
    </source>
</evidence>
<feature type="binding site" evidence="13">
    <location>
        <position position="245"/>
    </location>
    <ligand>
        <name>Mg(2+)</name>
        <dbReference type="ChEBI" id="CHEBI:18420"/>
    </ligand>
</feature>
<keyword evidence="19" id="KW-1185">Reference proteome</keyword>
<sequence>IDVEKGGAVGNENLYLRLTALSSKGRKSIVIKVIPAISAIVLLILLLACLVWFRKFKGKHDKKGRLKRLMMGDLRISDGLGEETHEFPFISFEEIVDATNNFSMYNLLGEGGFGKVYKGLLHGNKEVAVKRLSRGSRQGVIEFRNEVVVIAKLQHKNLVRLLCYCVQGDEKLLIYEYLPNKSLDIFLFNSEKKPMLHWPARFNILKGVARGLLYLHQDSRLMIIHRDLKTSNILLDGDMNPKISDFGMARIFGGDEQQANTNRVVGTYGYMSPEYAMEGLFSVKSDVYSFGVLLLETAWSLWREGLAKDLVDPSVSESCSDEEVLCCIHVGLLCVQDDPDARPPMSAILTTLESRSTPLATPDKPLYFSRRNKVAKRADYSQDSVDTETLTVVEGR</sequence>
<keyword evidence="6" id="KW-0418">Kinase</keyword>
<accession>A0A453GLZ1</accession>
<proteinExistence type="inferred from homology"/>
<reference evidence="19" key="1">
    <citation type="journal article" date="2014" name="Science">
        <title>Ancient hybridizations among the ancestral genomes of bread wheat.</title>
        <authorList>
            <consortium name="International Wheat Genome Sequencing Consortium,"/>
            <person name="Marcussen T."/>
            <person name="Sandve S.R."/>
            <person name="Heier L."/>
            <person name="Spannagl M."/>
            <person name="Pfeifer M."/>
            <person name="Jakobsen K.S."/>
            <person name="Wulff B.B."/>
            <person name="Steuernagel B."/>
            <person name="Mayer K.F."/>
            <person name="Olsen O.A."/>
        </authorList>
    </citation>
    <scope>NUCLEOTIDE SEQUENCE [LARGE SCALE GENOMIC DNA]</scope>
    <source>
        <strain evidence="19">cv. AL8/78</strain>
    </source>
</reference>
<dbReference type="InterPro" id="IPR017441">
    <property type="entry name" value="Protein_kinase_ATP_BS"/>
</dbReference>
<dbReference type="Gene3D" id="3.30.200.20">
    <property type="entry name" value="Phosphorylase Kinase, domain 1"/>
    <property type="match status" value="1"/>
</dbReference>
<dbReference type="InterPro" id="IPR008271">
    <property type="entry name" value="Ser/Thr_kinase_AS"/>
</dbReference>
<evidence type="ECO:0000313" key="18">
    <source>
        <dbReference type="EnsemblPlants" id="AET3Gv21109200.13"/>
    </source>
</evidence>
<keyword evidence="13" id="KW-0479">Metal-binding</keyword>
<evidence type="ECO:0000313" key="19">
    <source>
        <dbReference type="Proteomes" id="UP000015105"/>
    </source>
</evidence>
<keyword evidence="9" id="KW-0325">Glycoprotein</keyword>
<dbReference type="Pfam" id="PF07714">
    <property type="entry name" value="PK_Tyr_Ser-Thr"/>
    <property type="match status" value="1"/>
</dbReference>
<evidence type="ECO:0000256" key="1">
    <source>
        <dbReference type="ARBA" id="ARBA00012513"/>
    </source>
</evidence>
<dbReference type="InterPro" id="IPR011009">
    <property type="entry name" value="Kinase-like_dom_sf"/>
</dbReference>
<evidence type="ECO:0000256" key="11">
    <source>
        <dbReference type="ARBA" id="ARBA00048679"/>
    </source>
</evidence>
<dbReference type="GO" id="GO:0005886">
    <property type="term" value="C:plasma membrane"/>
    <property type="evidence" value="ECO:0007669"/>
    <property type="project" value="TreeGrafter"/>
</dbReference>
<evidence type="ECO:0000256" key="15">
    <source>
        <dbReference type="RuleBase" id="RU000304"/>
    </source>
</evidence>
<evidence type="ECO:0000256" key="5">
    <source>
        <dbReference type="ARBA" id="ARBA00022741"/>
    </source>
</evidence>
<dbReference type="FunFam" id="1.10.510.10:FF:000060">
    <property type="entry name" value="G-type lectin S-receptor-like serine/threonine-protein kinase"/>
    <property type="match status" value="1"/>
</dbReference>
<dbReference type="Proteomes" id="UP000015105">
    <property type="component" value="Chromosome 3D"/>
</dbReference>
<dbReference type="EC" id="2.7.11.1" evidence="1"/>
<dbReference type="CDD" id="cd14066">
    <property type="entry name" value="STKc_IRAK"/>
    <property type="match status" value="1"/>
</dbReference>
<dbReference type="GO" id="GO:0004674">
    <property type="term" value="F:protein serine/threonine kinase activity"/>
    <property type="evidence" value="ECO:0007669"/>
    <property type="project" value="UniProtKB-KW"/>
</dbReference>
<evidence type="ECO:0000256" key="13">
    <source>
        <dbReference type="PIRSR" id="PIRSR000615-3"/>
    </source>
</evidence>
<keyword evidence="7 14" id="KW-0067">ATP-binding</keyword>
<dbReference type="GO" id="GO:0005524">
    <property type="term" value="F:ATP binding"/>
    <property type="evidence" value="ECO:0007669"/>
    <property type="project" value="UniProtKB-UniRule"/>
</dbReference>
<dbReference type="PROSITE" id="PS50011">
    <property type="entry name" value="PROTEIN_KINASE_DOM"/>
    <property type="match status" value="1"/>
</dbReference>
<dbReference type="PROSITE" id="PS00108">
    <property type="entry name" value="PROTEIN_KINASE_ST"/>
    <property type="match status" value="1"/>
</dbReference>
<reference evidence="19" key="2">
    <citation type="journal article" date="2017" name="Nat. Plants">
        <title>The Aegilops tauschii genome reveals multiple impacts of transposons.</title>
        <authorList>
            <person name="Zhao G."/>
            <person name="Zou C."/>
            <person name="Li K."/>
            <person name="Wang K."/>
            <person name="Li T."/>
            <person name="Gao L."/>
            <person name="Zhang X."/>
            <person name="Wang H."/>
            <person name="Yang Z."/>
            <person name="Liu X."/>
            <person name="Jiang W."/>
            <person name="Mao L."/>
            <person name="Kong X."/>
            <person name="Jiao Y."/>
            <person name="Jia J."/>
        </authorList>
    </citation>
    <scope>NUCLEOTIDE SEQUENCE [LARGE SCALE GENOMIC DNA]</scope>
    <source>
        <strain evidence="19">cv. AL8/78</strain>
    </source>
</reference>
<dbReference type="PANTHER" id="PTHR27002:SF1095">
    <property type="entry name" value="G-TYPE LECTIN S-RECEPTOR-LIKE SERINE_THREONINE-PROTEIN KINASE RKS1"/>
    <property type="match status" value="1"/>
</dbReference>
<keyword evidence="4" id="KW-0732">Signal</keyword>
<feature type="binding site" evidence="13">
    <location>
        <position position="232"/>
    </location>
    <ligand>
        <name>Mg(2+)</name>
        <dbReference type="ChEBI" id="CHEBI:18420"/>
    </ligand>
</feature>
<reference evidence="18" key="3">
    <citation type="journal article" date="2017" name="Nature">
        <title>Genome sequence of the progenitor of the wheat D genome Aegilops tauschii.</title>
        <authorList>
            <person name="Luo M.C."/>
            <person name="Gu Y.Q."/>
            <person name="Puiu D."/>
            <person name="Wang H."/>
            <person name="Twardziok S.O."/>
            <person name="Deal K.R."/>
            <person name="Huo N."/>
            <person name="Zhu T."/>
            <person name="Wang L."/>
            <person name="Wang Y."/>
            <person name="McGuire P.E."/>
            <person name="Liu S."/>
            <person name="Long H."/>
            <person name="Ramasamy R.K."/>
            <person name="Rodriguez J.C."/>
            <person name="Van S.L."/>
            <person name="Yuan L."/>
            <person name="Wang Z."/>
            <person name="Xia Z."/>
            <person name="Xiao L."/>
            <person name="Anderson O.D."/>
            <person name="Ouyang S."/>
            <person name="Liang Y."/>
            <person name="Zimin A.V."/>
            <person name="Pertea G."/>
            <person name="Qi P."/>
            <person name="Bennetzen J.L."/>
            <person name="Dai X."/>
            <person name="Dawson M.W."/>
            <person name="Muller H.G."/>
            <person name="Kugler K."/>
            <person name="Rivarola-Duarte L."/>
            <person name="Spannagl M."/>
            <person name="Mayer K.F.X."/>
            <person name="Lu F.H."/>
            <person name="Bevan M.W."/>
            <person name="Leroy P."/>
            <person name="Li P."/>
            <person name="You F.M."/>
            <person name="Sun Q."/>
            <person name="Liu Z."/>
            <person name="Lyons E."/>
            <person name="Wicker T."/>
            <person name="Salzberg S.L."/>
            <person name="Devos K.M."/>
            <person name="Dvorak J."/>
        </authorList>
    </citation>
    <scope>NUCLEOTIDE SEQUENCE [LARGE SCALE GENOMIC DNA]</scope>
    <source>
        <strain evidence="18">cv. AL8/78</strain>
    </source>
</reference>
<evidence type="ECO:0000256" key="16">
    <source>
        <dbReference type="SAM" id="Phobius"/>
    </source>
</evidence>
<evidence type="ECO:0000256" key="7">
    <source>
        <dbReference type="ARBA" id="ARBA00022840"/>
    </source>
</evidence>
<keyword evidence="16" id="KW-0812">Transmembrane</keyword>
<evidence type="ECO:0000256" key="14">
    <source>
        <dbReference type="PROSITE-ProRule" id="PRU10141"/>
    </source>
</evidence>
<evidence type="ECO:0000256" key="12">
    <source>
        <dbReference type="PIRSR" id="PIRSR000615-1"/>
    </source>
</evidence>
<evidence type="ECO:0000256" key="10">
    <source>
        <dbReference type="ARBA" id="ARBA00047899"/>
    </source>
</evidence>
<evidence type="ECO:0000256" key="9">
    <source>
        <dbReference type="ARBA" id="ARBA00023180"/>
    </source>
</evidence>